<dbReference type="Gene3D" id="1.20.120.1810">
    <property type="match status" value="1"/>
</dbReference>
<keyword evidence="10" id="KW-1185">Reference proteome</keyword>
<evidence type="ECO:0000259" key="7">
    <source>
        <dbReference type="Pfam" id="PF04542"/>
    </source>
</evidence>
<dbReference type="PANTHER" id="PTHR30385">
    <property type="entry name" value="SIGMA FACTOR F FLAGELLAR"/>
    <property type="match status" value="1"/>
</dbReference>
<dbReference type="InterPro" id="IPR007627">
    <property type="entry name" value="RNA_pol_sigma70_r2"/>
</dbReference>
<dbReference type="SUPFAM" id="SSF88659">
    <property type="entry name" value="Sigma3 and sigma4 domains of RNA polymerase sigma factors"/>
    <property type="match status" value="2"/>
</dbReference>
<evidence type="ECO:0000313" key="10">
    <source>
        <dbReference type="Proteomes" id="UP001268542"/>
    </source>
</evidence>
<proteinExistence type="predicted"/>
<dbReference type="Proteomes" id="UP001268542">
    <property type="component" value="Unassembled WGS sequence"/>
</dbReference>
<gene>
    <name evidence="9" type="ORF">RDV89_00035</name>
</gene>
<dbReference type="SUPFAM" id="SSF88946">
    <property type="entry name" value="Sigma2 domain of RNA polymerase sigma factors"/>
    <property type="match status" value="1"/>
</dbReference>
<dbReference type="InterPro" id="IPR007624">
    <property type="entry name" value="RNA_pol_sigma70_r3"/>
</dbReference>
<dbReference type="Pfam" id="PF04539">
    <property type="entry name" value="Sigma70_r3"/>
    <property type="match status" value="1"/>
</dbReference>
<evidence type="ECO:0000256" key="3">
    <source>
        <dbReference type="ARBA" id="ARBA00023125"/>
    </source>
</evidence>
<comment type="caution">
    <text evidence="9">The sequence shown here is derived from an EMBL/GenBank/DDBJ whole genome shotgun (WGS) entry which is preliminary data.</text>
</comment>
<dbReference type="Pfam" id="PF04545">
    <property type="entry name" value="Sigma70_r4"/>
    <property type="match status" value="1"/>
</dbReference>
<evidence type="ECO:0000256" key="1">
    <source>
        <dbReference type="ARBA" id="ARBA00023015"/>
    </source>
</evidence>
<keyword evidence="2" id="KW-0731">Sigma factor</keyword>
<keyword evidence="3" id="KW-0238">DNA-binding</keyword>
<feature type="domain" description="RNA polymerase sigma-70 region 4" evidence="8">
    <location>
        <begin position="229"/>
        <end position="277"/>
    </location>
</feature>
<dbReference type="InterPro" id="IPR007630">
    <property type="entry name" value="RNA_pol_sigma70_r4"/>
</dbReference>
<dbReference type="InterPro" id="IPR000943">
    <property type="entry name" value="RNA_pol_sigma70"/>
</dbReference>
<dbReference type="PANTHER" id="PTHR30385:SF4">
    <property type="entry name" value="RNA POLYMERASE SIGMA-E FACTOR"/>
    <property type="match status" value="1"/>
</dbReference>
<keyword evidence="4" id="KW-0804">Transcription</keyword>
<feature type="region of interest" description="Disordered" evidence="5">
    <location>
        <begin position="1"/>
        <end position="24"/>
    </location>
</feature>
<dbReference type="NCBIfam" id="TIGR02937">
    <property type="entry name" value="sigma70-ECF"/>
    <property type="match status" value="1"/>
</dbReference>
<feature type="compositionally biased region" description="Low complexity" evidence="5">
    <location>
        <begin position="10"/>
        <end position="20"/>
    </location>
</feature>
<evidence type="ECO:0000313" key="9">
    <source>
        <dbReference type="EMBL" id="MDT9591432.1"/>
    </source>
</evidence>
<organism evidence="9 10">
    <name type="scientific">Nocardioides imazamoxiresistens</name>
    <dbReference type="NCBI Taxonomy" id="3231893"/>
    <lineage>
        <taxon>Bacteria</taxon>
        <taxon>Bacillati</taxon>
        <taxon>Actinomycetota</taxon>
        <taxon>Actinomycetes</taxon>
        <taxon>Propionibacteriales</taxon>
        <taxon>Nocardioidaceae</taxon>
        <taxon>Nocardioides</taxon>
    </lineage>
</organism>
<evidence type="ECO:0000259" key="8">
    <source>
        <dbReference type="Pfam" id="PF04545"/>
    </source>
</evidence>
<evidence type="ECO:0000256" key="2">
    <source>
        <dbReference type="ARBA" id="ARBA00023082"/>
    </source>
</evidence>
<evidence type="ECO:0000256" key="5">
    <source>
        <dbReference type="SAM" id="MobiDB-lite"/>
    </source>
</evidence>
<keyword evidence="1" id="KW-0805">Transcription regulation</keyword>
<dbReference type="PRINTS" id="PR00046">
    <property type="entry name" value="SIGMA70FCT"/>
</dbReference>
<dbReference type="InterPro" id="IPR036388">
    <property type="entry name" value="WH-like_DNA-bd_sf"/>
</dbReference>
<dbReference type="EMBL" id="JAVYII010000001">
    <property type="protein sequence ID" value="MDT9591432.1"/>
    <property type="molecule type" value="Genomic_DNA"/>
</dbReference>
<dbReference type="Pfam" id="PF04542">
    <property type="entry name" value="Sigma70_r2"/>
    <property type="match status" value="1"/>
</dbReference>
<dbReference type="RefSeq" id="WP_315730396.1">
    <property type="nucleotide sequence ID" value="NZ_JAVYII010000001.1"/>
</dbReference>
<feature type="domain" description="RNA polymerase sigma-70 region 3" evidence="6">
    <location>
        <begin position="146"/>
        <end position="214"/>
    </location>
</feature>
<reference evidence="9 10" key="1">
    <citation type="submission" date="2023-08" db="EMBL/GenBank/DDBJ databases">
        <title>Nocardioides seae sp. nov., a bacterium isolated from a soil.</title>
        <authorList>
            <person name="Wang X."/>
        </authorList>
    </citation>
    <scope>NUCLEOTIDE SEQUENCE [LARGE SCALE GENOMIC DNA]</scope>
    <source>
        <strain evidence="9 10">YZH12</strain>
    </source>
</reference>
<dbReference type="InterPro" id="IPR014284">
    <property type="entry name" value="RNA_pol_sigma-70_dom"/>
</dbReference>
<sequence length="286" mass="31444">MTVTVLPTGSAASAPVDAAPVVPPSIRQTHAEERAERRARTTQLFLEAAAAPTEAARAERIREVVVANMGVARALASRHRGRGVATDDLEQVAYMALVRAADQFDIDQADDFLTYAVPCIKGELRRHFRDHGWMIRPPRPVQEIQSKVVRTRDELAGDHGDNVPVEAIAEHLGVEPTLVRQALEAEGCFHPVSLDAPLPPDLSMAASDTSVDDVAQQEVIDARESLRPALGALSDRERRLLLLRFFHERTQQDIADELGITQTQVSRLLTKVLRTLRGRIDTPIAS</sequence>
<evidence type="ECO:0000259" key="6">
    <source>
        <dbReference type="Pfam" id="PF04539"/>
    </source>
</evidence>
<dbReference type="Gene3D" id="1.10.10.10">
    <property type="entry name" value="Winged helix-like DNA-binding domain superfamily/Winged helix DNA-binding domain"/>
    <property type="match status" value="2"/>
</dbReference>
<name>A0ABU3PRD6_9ACTN</name>
<accession>A0ABU3PRD6</accession>
<evidence type="ECO:0000256" key="4">
    <source>
        <dbReference type="ARBA" id="ARBA00023163"/>
    </source>
</evidence>
<feature type="domain" description="RNA polymerase sigma-70 region 2" evidence="7">
    <location>
        <begin position="67"/>
        <end position="133"/>
    </location>
</feature>
<dbReference type="InterPro" id="IPR013324">
    <property type="entry name" value="RNA_pol_sigma_r3/r4-like"/>
</dbReference>
<dbReference type="InterPro" id="IPR013325">
    <property type="entry name" value="RNA_pol_sigma_r2"/>
</dbReference>
<protein>
    <submittedName>
        <fullName evidence="9">Sigma-70 family RNA polymerase sigma factor</fullName>
    </submittedName>
</protein>